<dbReference type="Proteomes" id="UP000248423">
    <property type="component" value="Unassembled WGS sequence"/>
</dbReference>
<accession>A0A319DXB2</accession>
<feature type="domain" description="DUF7223" evidence="2">
    <location>
        <begin position="150"/>
        <end position="348"/>
    </location>
</feature>
<dbReference type="OrthoDB" id="160645at2759"/>
<feature type="domain" description="DUF7029" evidence="1">
    <location>
        <begin position="34"/>
        <end position="125"/>
    </location>
</feature>
<keyword evidence="4" id="KW-1185">Reference proteome</keyword>
<reference evidence="3 4" key="1">
    <citation type="submission" date="2018-02" db="EMBL/GenBank/DDBJ databases">
        <title>The genomes of Aspergillus section Nigri reveals drivers in fungal speciation.</title>
        <authorList>
            <consortium name="DOE Joint Genome Institute"/>
            <person name="Vesth T.C."/>
            <person name="Nybo J."/>
            <person name="Theobald S."/>
            <person name="Brandl J."/>
            <person name="Frisvad J.C."/>
            <person name="Nielsen K.F."/>
            <person name="Lyhne E.K."/>
            <person name="Kogle M.E."/>
            <person name="Kuo A."/>
            <person name="Riley R."/>
            <person name="Clum A."/>
            <person name="Nolan M."/>
            <person name="Lipzen A."/>
            <person name="Salamov A."/>
            <person name="Henrissat B."/>
            <person name="Wiebenga A."/>
            <person name="De vries R.P."/>
            <person name="Grigoriev I.V."/>
            <person name="Mortensen U.H."/>
            <person name="Andersen M.R."/>
            <person name="Baker S.E."/>
        </authorList>
    </citation>
    <scope>NUCLEOTIDE SEQUENCE [LARGE SCALE GENOMIC DNA]</scope>
    <source>
        <strain evidence="3 4">CBS 121057</strain>
    </source>
</reference>
<evidence type="ECO:0000259" key="2">
    <source>
        <dbReference type="Pfam" id="PF23865"/>
    </source>
</evidence>
<dbReference type="EMBL" id="KZ826437">
    <property type="protein sequence ID" value="PYI00745.1"/>
    <property type="molecule type" value="Genomic_DNA"/>
</dbReference>
<gene>
    <name evidence="3" type="ORF">BO78DRAFT_329298</name>
</gene>
<dbReference type="AlphaFoldDB" id="A0A319DXB2"/>
<dbReference type="Pfam" id="PF23865">
    <property type="entry name" value="DUF7223"/>
    <property type="match status" value="1"/>
</dbReference>
<name>A0A319DXB2_ASPSB</name>
<evidence type="ECO:0008006" key="5">
    <source>
        <dbReference type="Google" id="ProtNLM"/>
    </source>
</evidence>
<dbReference type="VEuPathDB" id="FungiDB:BO78DRAFT_329298"/>
<proteinExistence type="predicted"/>
<protein>
    <recommendedName>
        <fullName evidence="5">Isoamyl alcohol oxidase</fullName>
    </recommendedName>
</protein>
<dbReference type="STRING" id="1448318.A0A319DXB2"/>
<organism evidence="3 4">
    <name type="scientific">Aspergillus sclerotiicarbonarius (strain CBS 121057 / IBT 28362)</name>
    <dbReference type="NCBI Taxonomy" id="1448318"/>
    <lineage>
        <taxon>Eukaryota</taxon>
        <taxon>Fungi</taxon>
        <taxon>Dikarya</taxon>
        <taxon>Ascomycota</taxon>
        <taxon>Pezizomycotina</taxon>
        <taxon>Eurotiomycetes</taxon>
        <taxon>Eurotiomycetidae</taxon>
        <taxon>Eurotiales</taxon>
        <taxon>Aspergillaceae</taxon>
        <taxon>Aspergillus</taxon>
        <taxon>Aspergillus subgen. Circumdati</taxon>
    </lineage>
</organism>
<dbReference type="InterPro" id="IPR055647">
    <property type="entry name" value="DUF7223"/>
</dbReference>
<evidence type="ECO:0000313" key="4">
    <source>
        <dbReference type="Proteomes" id="UP000248423"/>
    </source>
</evidence>
<dbReference type="InterPro" id="IPR054293">
    <property type="entry name" value="DUF7029"/>
</dbReference>
<sequence length="407" mass="43405">MRRDTGSDSLLPQYNISLYYQAGRQSSAAAHVDAEMKLPTVVLDNINSISNVDCSTDTVEITFDSTVDYETSISEWPSSDLIILTNHEGNCDTENAHGVYIVSSLAYSNDTQTITAQATESSIREEAAFLSVIFNSTAVASRKRDLTITLSDEWSGDLINTDDLTIDVQEVDLSTTVDLSGGVDFDVSNLTATALYLELDLALFADVSVSAQAEASYSTNLWSYTFDALSVSAFEITGILSIAPSLTFGVGVEFAITGEANVTADVSAQIADGNLYLDLLDSSKSTSSGWSPTYNASATLSAEVDAELNPFADVELSIGIDVLDGLLDVSAGIEAKAEIVNEFAVEASVALSTSSGVAAEYGTGSCDNGYWFTSDFTFDVDGFVTDLYSDTLYNVTLPIYDPKCIAF</sequence>
<evidence type="ECO:0000313" key="3">
    <source>
        <dbReference type="EMBL" id="PYI00745.1"/>
    </source>
</evidence>
<evidence type="ECO:0000259" key="1">
    <source>
        <dbReference type="Pfam" id="PF22974"/>
    </source>
</evidence>
<dbReference type="Pfam" id="PF22974">
    <property type="entry name" value="DUF7029"/>
    <property type="match status" value="1"/>
</dbReference>